<proteinExistence type="predicted"/>
<dbReference type="RefSeq" id="WP_107029804.1">
    <property type="nucleotide sequence ID" value="NZ_JAQEDF010000004.1"/>
</dbReference>
<dbReference type="EMBL" id="PYLQ01000008">
    <property type="protein sequence ID" value="PST41115.1"/>
    <property type="molecule type" value="Genomic_DNA"/>
</dbReference>
<keyword evidence="2" id="KW-1185">Reference proteome</keyword>
<dbReference type="AlphaFoldDB" id="A0A2T3G0N5"/>
<protein>
    <submittedName>
        <fullName evidence="1">Uncharacterized protein</fullName>
    </submittedName>
</protein>
<organism evidence="1 2">
    <name type="scientific">Faecalibacillus intestinalis</name>
    <dbReference type="NCBI Taxonomy" id="1982626"/>
    <lineage>
        <taxon>Bacteria</taxon>
        <taxon>Bacillati</taxon>
        <taxon>Bacillota</taxon>
        <taxon>Erysipelotrichia</taxon>
        <taxon>Erysipelotrichales</taxon>
        <taxon>Coprobacillaceae</taxon>
        <taxon>Faecalibacillus</taxon>
    </lineage>
</organism>
<name>A0A2T3G0N5_9FIRM</name>
<reference evidence="1 2" key="1">
    <citation type="journal article" date="2019" name="Int. J. Syst. Evol. Microbiol.">
        <title>Faecalibacillus intestinalis gen. nov., sp. nov. and Faecalibacillus faecis sp. nov., isolated from human faeces.</title>
        <authorList>
            <person name="Seo B."/>
            <person name="Jeon K."/>
            <person name="Baek I."/>
            <person name="Lee Y.M."/>
            <person name="Baek K."/>
            <person name="Ko G."/>
        </authorList>
    </citation>
    <scope>NUCLEOTIDE SEQUENCE [LARGE SCALE GENOMIC DNA]</scope>
    <source>
        <strain evidence="1 2">SNUG30099</strain>
    </source>
</reference>
<accession>A0A2T3G0N5</accession>
<evidence type="ECO:0000313" key="1">
    <source>
        <dbReference type="EMBL" id="PST41115.1"/>
    </source>
</evidence>
<sequence>MLKKINISSFYSLNDNHLPDHLLSKIKFTYINKQMKEVEEIKAGTRKSYSFDEFEQMMQKEGL</sequence>
<gene>
    <name evidence="1" type="ORF">C7U54_07040</name>
</gene>
<dbReference type="Proteomes" id="UP000240974">
    <property type="component" value="Unassembled WGS sequence"/>
</dbReference>
<evidence type="ECO:0000313" key="2">
    <source>
        <dbReference type="Proteomes" id="UP000240974"/>
    </source>
</evidence>
<comment type="caution">
    <text evidence="1">The sequence shown here is derived from an EMBL/GenBank/DDBJ whole genome shotgun (WGS) entry which is preliminary data.</text>
</comment>